<dbReference type="Pfam" id="PF10155">
    <property type="entry name" value="CNOT11"/>
    <property type="match status" value="1"/>
</dbReference>
<evidence type="ECO:0000313" key="2">
    <source>
        <dbReference type="Proteomes" id="UP001215151"/>
    </source>
</evidence>
<name>A0AAD7X9Y2_9APHY</name>
<dbReference type="EMBL" id="JAPEVG010000181">
    <property type="protein sequence ID" value="KAJ8474660.1"/>
    <property type="molecule type" value="Genomic_DNA"/>
</dbReference>
<protein>
    <recommendedName>
        <fullName evidence="3">CCR4-NOT transcription complex subunit 11</fullName>
    </recommendedName>
</protein>
<evidence type="ECO:0008006" key="3">
    <source>
        <dbReference type="Google" id="ProtNLM"/>
    </source>
</evidence>
<accession>A0AAD7X9Y2</accession>
<proteinExistence type="predicted"/>
<comment type="caution">
    <text evidence="1">The sequence shown here is derived from an EMBL/GenBank/DDBJ whole genome shotgun (WGS) entry which is preliminary data.</text>
</comment>
<organism evidence="1 2">
    <name type="scientific">Trametes cubensis</name>
    <dbReference type="NCBI Taxonomy" id="1111947"/>
    <lineage>
        <taxon>Eukaryota</taxon>
        <taxon>Fungi</taxon>
        <taxon>Dikarya</taxon>
        <taxon>Basidiomycota</taxon>
        <taxon>Agaricomycotina</taxon>
        <taxon>Agaricomycetes</taxon>
        <taxon>Polyporales</taxon>
        <taxon>Polyporaceae</taxon>
        <taxon>Trametes</taxon>
    </lineage>
</organism>
<dbReference type="InterPro" id="IPR019312">
    <property type="entry name" value="CNOT11"/>
</dbReference>
<dbReference type="GO" id="GO:0030014">
    <property type="term" value="C:CCR4-NOT complex"/>
    <property type="evidence" value="ECO:0007669"/>
    <property type="project" value="InterPro"/>
</dbReference>
<sequence>MMQTAPASFYQLPLATKQQAMSGDSTRASVTHLLASACSTPCSTAAHTFIQIVPPLSRFQLALDVLMPMLDSRVELPQRILVSYMLYSLYAPHPIAINPFKSVLHASFVKERDLAVQVATAGGVSENEQLVWVLWKILKGDGSDIGPFSPNTLARSPLPPKLRAANLSLEEISVGQLLADQYVPTAPTVTRDPAQPTSLISLLPSSVGNVDTSAPLATGAPAPAPESEHGSVWAEGAVTASAERDREREKVSHAMTLLLTARDRVLTIAEQRALLPAIPQLVSPPVITSVDLPDIIANNPSLAYPLLNALLAADSEQGPDTYLDVLRHLPPTLPSFDLMGRLLRDTTTVTDVATGGRTTIADLVRTDVLGWFIHECVSWLDRAEQDQREGNISDDRFAKGVQNLCRFYNALIKLSIVDPASDADSAEMAHFTLRNSHFEEANALYRILASASSAF</sequence>
<gene>
    <name evidence="1" type="ORF">ONZ51_g7067</name>
</gene>
<evidence type="ECO:0000313" key="1">
    <source>
        <dbReference type="EMBL" id="KAJ8474660.1"/>
    </source>
</evidence>
<reference evidence="1" key="1">
    <citation type="submission" date="2022-11" db="EMBL/GenBank/DDBJ databases">
        <title>Genome Sequence of Cubamyces cubensis.</title>
        <authorList>
            <person name="Buettner E."/>
        </authorList>
    </citation>
    <scope>NUCLEOTIDE SEQUENCE</scope>
    <source>
        <strain evidence="1">MPL-01</strain>
    </source>
</reference>
<keyword evidence="2" id="KW-1185">Reference proteome</keyword>
<dbReference type="Proteomes" id="UP001215151">
    <property type="component" value="Unassembled WGS sequence"/>
</dbReference>
<dbReference type="AlphaFoldDB" id="A0AAD7X9Y2"/>